<dbReference type="FunFam" id="3.10.129.10:FF:000022">
    <property type="entry name" value="Phenylacetic acid degradation protein"/>
    <property type="match status" value="1"/>
</dbReference>
<evidence type="ECO:0000313" key="5">
    <source>
        <dbReference type="Proteomes" id="UP000216885"/>
    </source>
</evidence>
<keyword evidence="2" id="KW-0378">Hydrolase</keyword>
<keyword evidence="5" id="KW-1185">Reference proteome</keyword>
<dbReference type="RefSeq" id="WP_094820439.1">
    <property type="nucleotide sequence ID" value="NZ_NEVO01000005.1"/>
</dbReference>
<organism evidence="4 5">
    <name type="scientific">Bordetella genomosp. 4</name>
    <dbReference type="NCBI Taxonomy" id="463044"/>
    <lineage>
        <taxon>Bacteria</taxon>
        <taxon>Pseudomonadati</taxon>
        <taxon>Pseudomonadota</taxon>
        <taxon>Betaproteobacteria</taxon>
        <taxon>Burkholderiales</taxon>
        <taxon>Alcaligenaceae</taxon>
        <taxon>Bordetella</taxon>
    </lineage>
</organism>
<dbReference type="InterPro" id="IPR006683">
    <property type="entry name" value="Thioestr_dom"/>
</dbReference>
<dbReference type="InterPro" id="IPR003736">
    <property type="entry name" value="PAAI_dom"/>
</dbReference>
<protein>
    <submittedName>
        <fullName evidence="4">Phenylacetic acid degradation protein PaaD</fullName>
    </submittedName>
</protein>
<dbReference type="PANTHER" id="PTHR42856">
    <property type="entry name" value="ACYL-COENZYME A THIOESTERASE PAAI"/>
    <property type="match status" value="1"/>
</dbReference>
<proteinExistence type="inferred from homology"/>
<dbReference type="InterPro" id="IPR011973">
    <property type="entry name" value="PaaD"/>
</dbReference>
<dbReference type="EMBL" id="NEVQ01000012">
    <property type="protein sequence ID" value="OZI57482.1"/>
    <property type="molecule type" value="Genomic_DNA"/>
</dbReference>
<feature type="domain" description="Thioesterase" evidence="3">
    <location>
        <begin position="68"/>
        <end position="142"/>
    </location>
</feature>
<dbReference type="InterPro" id="IPR052723">
    <property type="entry name" value="Acyl-CoA_thioesterase_PaaI"/>
</dbReference>
<dbReference type="Proteomes" id="UP000216885">
    <property type="component" value="Unassembled WGS sequence"/>
</dbReference>
<dbReference type="AlphaFoldDB" id="A0A261U7T3"/>
<comment type="caution">
    <text evidence="4">The sequence shown here is derived from an EMBL/GenBank/DDBJ whole genome shotgun (WGS) entry which is preliminary data.</text>
</comment>
<comment type="similarity">
    <text evidence="1">Belongs to the thioesterase PaaI family.</text>
</comment>
<dbReference type="Pfam" id="PF03061">
    <property type="entry name" value="4HBT"/>
    <property type="match status" value="1"/>
</dbReference>
<dbReference type="Gene3D" id="3.10.129.10">
    <property type="entry name" value="Hotdog Thioesterase"/>
    <property type="match status" value="1"/>
</dbReference>
<gene>
    <name evidence="4" type="ORF">CAL20_08805</name>
</gene>
<evidence type="ECO:0000259" key="3">
    <source>
        <dbReference type="Pfam" id="PF03061"/>
    </source>
</evidence>
<accession>A0A261U7T3</accession>
<dbReference type="InterPro" id="IPR029069">
    <property type="entry name" value="HotDog_dom_sf"/>
</dbReference>
<evidence type="ECO:0000256" key="2">
    <source>
        <dbReference type="ARBA" id="ARBA00022801"/>
    </source>
</evidence>
<evidence type="ECO:0000313" key="4">
    <source>
        <dbReference type="EMBL" id="OZI57482.1"/>
    </source>
</evidence>
<sequence>MHTGLTTSAASNQDLDVPTDPHALAQAVGATMYAADAASQGLGMQVVEIAPGYARLTMPVRSDMLNGHQTCHGGFLFSLADSAFAFSCNSRNVSTVASGCTIDFLAPGFAGDVLTAVAQERSLAGRTGVYDVTITNQDGKQLALFRGRSYRIKGQIVGTAPER</sequence>
<evidence type="ECO:0000256" key="1">
    <source>
        <dbReference type="ARBA" id="ARBA00008324"/>
    </source>
</evidence>
<name>A0A261U7T3_9BORD</name>
<dbReference type="NCBIfam" id="TIGR02286">
    <property type="entry name" value="PaaD"/>
    <property type="match status" value="1"/>
</dbReference>
<dbReference type="GO" id="GO:0016289">
    <property type="term" value="F:acyl-CoA hydrolase activity"/>
    <property type="evidence" value="ECO:0007669"/>
    <property type="project" value="UniProtKB-ARBA"/>
</dbReference>
<dbReference type="NCBIfam" id="TIGR00369">
    <property type="entry name" value="unchar_dom_1"/>
    <property type="match status" value="1"/>
</dbReference>
<dbReference type="PANTHER" id="PTHR42856:SF1">
    <property type="entry name" value="ACYL-COENZYME A THIOESTERASE PAAI"/>
    <property type="match status" value="1"/>
</dbReference>
<dbReference type="SUPFAM" id="SSF54637">
    <property type="entry name" value="Thioesterase/thiol ester dehydrase-isomerase"/>
    <property type="match status" value="1"/>
</dbReference>
<dbReference type="OrthoDB" id="32575at2"/>
<reference evidence="4 5" key="1">
    <citation type="submission" date="2017-05" db="EMBL/GenBank/DDBJ databases">
        <title>Complete and WGS of Bordetella genogroups.</title>
        <authorList>
            <person name="Spilker T."/>
            <person name="LiPuma J."/>
        </authorList>
    </citation>
    <scope>NUCLEOTIDE SEQUENCE [LARGE SCALE GENOMIC DNA]</scope>
    <source>
        <strain evidence="4 5">AU9919</strain>
    </source>
</reference>
<dbReference type="CDD" id="cd03443">
    <property type="entry name" value="PaaI_thioesterase"/>
    <property type="match status" value="1"/>
</dbReference>